<feature type="transmembrane region" description="Helical" evidence="1">
    <location>
        <begin position="233"/>
        <end position="263"/>
    </location>
</feature>
<dbReference type="EMBL" id="QSVB01000021">
    <property type="protein sequence ID" value="RGN88025.1"/>
    <property type="molecule type" value="Genomic_DNA"/>
</dbReference>
<dbReference type="PANTHER" id="PTHR37305">
    <property type="entry name" value="INTEGRAL MEMBRANE PROTEIN-RELATED"/>
    <property type="match status" value="1"/>
</dbReference>
<protein>
    <submittedName>
        <fullName evidence="2">ABC transporter permease</fullName>
    </submittedName>
</protein>
<proteinExistence type="predicted"/>
<comment type="caution">
    <text evidence="2">The sequence shown here is derived from an EMBL/GenBank/DDBJ whole genome shotgun (WGS) entry which is preliminary data.</text>
</comment>
<feature type="transmembrane region" description="Helical" evidence="1">
    <location>
        <begin position="191"/>
        <end position="212"/>
    </location>
</feature>
<feature type="transmembrane region" description="Helical" evidence="1">
    <location>
        <begin position="16"/>
        <end position="36"/>
    </location>
</feature>
<dbReference type="Proteomes" id="UP000285642">
    <property type="component" value="Unassembled WGS sequence"/>
</dbReference>
<keyword evidence="1" id="KW-0472">Membrane</keyword>
<dbReference type="Proteomes" id="UP000260841">
    <property type="component" value="Unassembled WGS sequence"/>
</dbReference>
<feature type="transmembrane region" description="Helical" evidence="1">
    <location>
        <begin position="283"/>
        <end position="310"/>
    </location>
</feature>
<keyword evidence="1" id="KW-1133">Transmembrane helix</keyword>
<sequence>MRLYYLEMKRLIRTKSVWILMIAMVVLAAVMAYVPVTFIRAYKTDAGNVQAVTGVQAVKISKETRKDMEGEVTEEKIRQAIRVLNEMYQEYGSSFMEEVPADVYAEKIYPIMPVLNIIEQVLAPDGKNLYNMEAFDVKEEDAATIYEKYREEIQGLSQNPELVKEMQKISGSVKTPFTYESGMTLETVDYYTIYLFLVMFAFIVIASPVYAAEYQTGADDVIRCTKNGRVRIAVTKILVTFTLAVATFVASSLTFVAVLYILYGGSGFGTSIQMGYVFYLPALTIGSMLKLQIAGGVLFTLATVSFVLFLSSKCKNVQTALISAFGIAILPMILNMAGNNNVLNIMRCILPTGGFGLINGLQSELMARNFALVAGHYIWLPYILLVAAAVAVPVFVGLTIVSYCRRGR</sequence>
<evidence type="ECO:0000256" key="1">
    <source>
        <dbReference type="SAM" id="Phobius"/>
    </source>
</evidence>
<name>A0A3E5EGC8_9FIRM</name>
<dbReference type="RefSeq" id="WP_117607040.1">
    <property type="nucleotide sequence ID" value="NZ_QSFS01000017.1"/>
</dbReference>
<evidence type="ECO:0000313" key="4">
    <source>
        <dbReference type="Proteomes" id="UP000260841"/>
    </source>
</evidence>
<accession>A0A3E5EGC8</accession>
<dbReference type="EMBL" id="QSFS01000017">
    <property type="protein sequence ID" value="RHA66836.1"/>
    <property type="molecule type" value="Genomic_DNA"/>
</dbReference>
<dbReference type="PANTHER" id="PTHR37305:SF1">
    <property type="entry name" value="MEMBRANE PROTEIN"/>
    <property type="match status" value="1"/>
</dbReference>
<feature type="transmembrane region" description="Helical" evidence="1">
    <location>
        <begin position="379"/>
        <end position="404"/>
    </location>
</feature>
<evidence type="ECO:0000313" key="3">
    <source>
        <dbReference type="EMBL" id="RHA66836.1"/>
    </source>
</evidence>
<reference evidence="4 5" key="1">
    <citation type="submission" date="2018-08" db="EMBL/GenBank/DDBJ databases">
        <title>A genome reference for cultivated species of the human gut microbiota.</title>
        <authorList>
            <person name="Zou Y."/>
            <person name="Xue W."/>
            <person name="Luo G."/>
        </authorList>
    </citation>
    <scope>NUCLEOTIDE SEQUENCE [LARGE SCALE GENOMIC DNA]</scope>
    <source>
        <strain evidence="3 5">AM42-8</strain>
        <strain evidence="2 4">OM03-2</strain>
    </source>
</reference>
<feature type="transmembrane region" description="Helical" evidence="1">
    <location>
        <begin position="317"/>
        <end position="337"/>
    </location>
</feature>
<dbReference type="AlphaFoldDB" id="A0A3E5EGC8"/>
<evidence type="ECO:0000313" key="5">
    <source>
        <dbReference type="Proteomes" id="UP000285642"/>
    </source>
</evidence>
<gene>
    <name evidence="3" type="ORF">DW924_13500</name>
    <name evidence="2" type="ORF">DXB36_14565</name>
</gene>
<evidence type="ECO:0000313" key="2">
    <source>
        <dbReference type="EMBL" id="RGN88025.1"/>
    </source>
</evidence>
<keyword evidence="1" id="KW-0812">Transmembrane</keyword>
<organism evidence="2 4">
    <name type="scientific">Dorea formicigenerans</name>
    <dbReference type="NCBI Taxonomy" id="39486"/>
    <lineage>
        <taxon>Bacteria</taxon>
        <taxon>Bacillati</taxon>
        <taxon>Bacillota</taxon>
        <taxon>Clostridia</taxon>
        <taxon>Lachnospirales</taxon>
        <taxon>Lachnospiraceae</taxon>
        <taxon>Dorea</taxon>
    </lineage>
</organism>